<accession>A0A5B2THJ6</accession>
<name>A0A5B2THJ6_9PROT</name>
<dbReference type="OrthoDB" id="6949258at2"/>
<dbReference type="Proteomes" id="UP000322110">
    <property type="component" value="Unassembled WGS sequence"/>
</dbReference>
<reference evidence="1 2" key="1">
    <citation type="journal article" date="2015" name="Int. J. Syst. Evol. Microbiol.">
        <title>Roseomonas oryzae sp. nov., isolated from paddy rhizosphere soil.</title>
        <authorList>
            <person name="Ramaprasad E.V."/>
            <person name="Sasikala Ch."/>
            <person name="Ramana Ch.V."/>
        </authorList>
    </citation>
    <scope>NUCLEOTIDE SEQUENCE [LARGE SCALE GENOMIC DNA]</scope>
    <source>
        <strain evidence="1 2">KCTC 42542</strain>
    </source>
</reference>
<dbReference type="RefSeq" id="WP_149812362.1">
    <property type="nucleotide sequence ID" value="NZ_VUKA01000004.1"/>
</dbReference>
<protein>
    <recommendedName>
        <fullName evidence="3">RHS repeat protein</fullName>
    </recommendedName>
</protein>
<dbReference type="AlphaFoldDB" id="A0A5B2THJ6"/>
<gene>
    <name evidence="1" type="ORF">F0Q34_11550</name>
</gene>
<organism evidence="1 2">
    <name type="scientific">Teichococcus oryzae</name>
    <dbReference type="NCBI Taxonomy" id="1608942"/>
    <lineage>
        <taxon>Bacteria</taxon>
        <taxon>Pseudomonadati</taxon>
        <taxon>Pseudomonadota</taxon>
        <taxon>Alphaproteobacteria</taxon>
        <taxon>Acetobacterales</taxon>
        <taxon>Roseomonadaceae</taxon>
        <taxon>Roseomonas</taxon>
    </lineage>
</organism>
<sequence>MRWYDAAGRETRGETRYDDGQRETYVLDAGNTASWSRVGHDYDASGALLRKSVQYDDGRSVTTDYQPGSTAFTRTTQGTADGVYKMEFVAEDGSRDVLRYRDDSDGGWNTDSRHYNADGEVTLIYNRFGLDSFTQHFDAGDHLAWSRYAFNDTYRDDGVQTTTLSFDEGGRLVTGIDRPGWGAPEGFPTPNPWAAQGRVTDARDELAWRYVVNDDGTVREQLGQLDWQVRHDACGCVTERSADLGNGVTLLVDYDTARTENWSAQVTLRDAAKGADFYAAAFTDDGGLQVLLSPSQPADWIA</sequence>
<keyword evidence="2" id="KW-1185">Reference proteome</keyword>
<proteinExistence type="predicted"/>
<comment type="caution">
    <text evidence="1">The sequence shown here is derived from an EMBL/GenBank/DDBJ whole genome shotgun (WGS) entry which is preliminary data.</text>
</comment>
<evidence type="ECO:0000313" key="2">
    <source>
        <dbReference type="Proteomes" id="UP000322110"/>
    </source>
</evidence>
<evidence type="ECO:0000313" key="1">
    <source>
        <dbReference type="EMBL" id="KAA2213250.1"/>
    </source>
</evidence>
<evidence type="ECO:0008006" key="3">
    <source>
        <dbReference type="Google" id="ProtNLM"/>
    </source>
</evidence>
<dbReference type="EMBL" id="VUKA01000004">
    <property type="protein sequence ID" value="KAA2213250.1"/>
    <property type="molecule type" value="Genomic_DNA"/>
</dbReference>